<gene>
    <name evidence="1" type="ORF">KVP70_23880</name>
    <name evidence="2" type="ORF">L1274_004784</name>
</gene>
<evidence type="ECO:0000313" key="2">
    <source>
        <dbReference type="EMBL" id="MCP2011038.1"/>
    </source>
</evidence>
<protein>
    <submittedName>
        <fullName evidence="1">Uncharacterized protein</fullName>
    </submittedName>
</protein>
<dbReference type="RefSeq" id="WP_217944938.1">
    <property type="nucleotide sequence ID" value="NZ_JAHTGR010000014.1"/>
</dbReference>
<reference evidence="1" key="1">
    <citation type="submission" date="2021-07" db="EMBL/GenBank/DDBJ databases">
        <title>Characterization of violacein-producing bacteria and related species.</title>
        <authorList>
            <person name="Wilson H.S."/>
            <person name="De Leon M.E."/>
        </authorList>
    </citation>
    <scope>NUCLEOTIDE SEQUENCE</scope>
    <source>
        <strain evidence="1">HSC-15S17</strain>
    </source>
</reference>
<organism evidence="1 3">
    <name type="scientific">Duganella violaceipulchra</name>
    <dbReference type="NCBI Taxonomy" id="2849652"/>
    <lineage>
        <taxon>Bacteria</taxon>
        <taxon>Pseudomonadati</taxon>
        <taxon>Pseudomonadota</taxon>
        <taxon>Betaproteobacteria</taxon>
        <taxon>Burkholderiales</taxon>
        <taxon>Oxalobacteraceae</taxon>
        <taxon>Telluria group</taxon>
        <taxon>Duganella</taxon>
    </lineage>
</organism>
<proteinExistence type="predicted"/>
<comment type="caution">
    <text evidence="1">The sequence shown here is derived from an EMBL/GenBank/DDBJ whole genome shotgun (WGS) entry which is preliminary data.</text>
</comment>
<reference evidence="2" key="2">
    <citation type="submission" date="2022-03" db="EMBL/GenBank/DDBJ databases">
        <title>Genome Encyclopedia of Bacteria and Archaea VI: Functional Genomics of Type Strains.</title>
        <authorList>
            <person name="Whitman W."/>
        </authorList>
    </citation>
    <scope>NUCLEOTIDE SEQUENCE</scope>
    <source>
        <strain evidence="2">HSC-15S17</strain>
    </source>
</reference>
<evidence type="ECO:0000313" key="1">
    <source>
        <dbReference type="EMBL" id="MBV6323980.1"/>
    </source>
</evidence>
<sequence length="113" mass="11493">MSGSGGSGGGGGGFVPDTIECNSLVINTQLSSPKPEVVAHLEKGVELPVSLEAYPGTTVVVAKFNGVVAGGLASPETARLRRCIEQGTHYSATVIDITGGQVRVRVHPAQTHG</sequence>
<dbReference type="EMBL" id="JALJZU010000010">
    <property type="protein sequence ID" value="MCP2011038.1"/>
    <property type="molecule type" value="Genomic_DNA"/>
</dbReference>
<dbReference type="EMBL" id="JAHTGR010000014">
    <property type="protein sequence ID" value="MBV6323980.1"/>
    <property type="molecule type" value="Genomic_DNA"/>
</dbReference>
<evidence type="ECO:0000313" key="3">
    <source>
        <dbReference type="Proteomes" id="UP001155901"/>
    </source>
</evidence>
<keyword evidence="4" id="KW-1185">Reference proteome</keyword>
<dbReference type="Proteomes" id="UP001162889">
    <property type="component" value="Unassembled WGS sequence"/>
</dbReference>
<dbReference type="AlphaFoldDB" id="A0AA41LA81"/>
<accession>A0AA41LA81</accession>
<name>A0AA41LA81_9BURK</name>
<dbReference type="Proteomes" id="UP001155901">
    <property type="component" value="Unassembled WGS sequence"/>
</dbReference>
<evidence type="ECO:0000313" key="4">
    <source>
        <dbReference type="Proteomes" id="UP001162889"/>
    </source>
</evidence>